<feature type="compositionally biased region" description="Low complexity" evidence="1">
    <location>
        <begin position="76"/>
        <end position="86"/>
    </location>
</feature>
<gene>
    <name evidence="3 4 5" type="primary">LOC124292684</name>
    <name evidence="6 7" type="synonym">LOC124293887</name>
</gene>
<dbReference type="RefSeq" id="XP_046586005.1">
    <property type="nucleotide sequence ID" value="XM_046730049.1"/>
</dbReference>
<dbReference type="GeneID" id="124292684"/>
<feature type="region of interest" description="Disordered" evidence="1">
    <location>
        <begin position="115"/>
        <end position="164"/>
    </location>
</feature>
<dbReference type="RefSeq" id="XP_046586007.1">
    <property type="nucleotide sequence ID" value="XM_046730051.1"/>
</dbReference>
<reference evidence="3 4" key="1">
    <citation type="submission" date="2025-05" db="UniProtKB">
        <authorList>
            <consortium name="RefSeq"/>
        </authorList>
    </citation>
    <scope>IDENTIFICATION</scope>
    <source>
        <tissue evidence="3 4">Thorax and Abdomen</tissue>
    </source>
</reference>
<dbReference type="Proteomes" id="UP000829291">
    <property type="component" value="Chromosome 2"/>
</dbReference>
<dbReference type="InterPro" id="IPR004242">
    <property type="entry name" value="Transposase_21"/>
</dbReference>
<sequence length="877" mass="100299">MENERAADPKPRKRYKLFLDPEYQPHWVSTRTHSFWVADATVPPPETDVDASDQNSVGSGENMLLNTEDDTSHCVSDSNQSSAASSMEPDLSNDCCGNMSHEENDDVCVSDEEHLTDPDVENSDDSQSDDSHDSHDNLQNFDDSETSEEDEPHERVGREDGVNDDDIMFDQSVLSVSDVMEMVMAYCMRFSVSHEARKALVDMIQCLAGPRYENWSISKFQIKKKYEPPEDVMTYTFFCSSCKIPILGPITKREFENNSVTCEECLQLQNLTMQSPNRFIYIDLKYQFKQLLSSRKIRESLMENLITRDAALARAPPTVMTDIYDSELYRAAIGEYFQNADHVLTYNFNTDGMPIFNSSNRSSWPLLLIVNELPPHLRFKHVLLAGLWVGNKEPSPTMMNTFLQQFVSQANHLTERGLKLKNDMGRKTTFKIIPLCCVCDSVARPIVQCRLQYNGYRSCSWCYAHGNYVRGAVRYLFGEVDADGRTHESHKEDVENATRLRKPVNGVKGASILLQLLLFNMVWGFPFEYMHAILLGVIKLLWDIWTTPGSPIYLAPAIQNQINDRLMRMTPTHEIHRLPRKLSKRGKWKASEWQSWLLFYSLPCLDGLIPDAALEHLSLLVDSSFILLQNKISEADLNKCELNLTKFVAEFEILYGKEYVTFNVHSLLHVVKSVKSSGPLWTTSAFSFESTNYRLKQQVNGPKGVDDQIAMGYLNKNMFQWKLGENMELSEESQNYCKRLFAGRPHTSNCTITPDNVVLLGKPVVHDNGEVIYARCIFKNTPFHSARYRPNKKTNDSVVQLVTTDIVQITGFVLVDGRTYIDAQNIDVVVELHVPHIVRVRRSDEYRRIPMDDIQEKLLFLSVNNLTYICKSPCIID</sequence>
<dbReference type="RefSeq" id="XP_046592699.1">
    <property type="nucleotide sequence ID" value="XM_046736743.1"/>
</dbReference>
<dbReference type="RefSeq" id="XP_046592697.1">
    <property type="nucleotide sequence ID" value="XM_046736741.1"/>
</dbReference>
<evidence type="ECO:0000313" key="3">
    <source>
        <dbReference type="RefSeq" id="XP_046586005.1"/>
    </source>
</evidence>
<name>A0ABM3FDA6_NEOLC</name>
<organism evidence="2 4">
    <name type="scientific">Neodiprion lecontei</name>
    <name type="common">Redheaded pine sawfly</name>
    <dbReference type="NCBI Taxonomy" id="441921"/>
    <lineage>
        <taxon>Eukaryota</taxon>
        <taxon>Metazoa</taxon>
        <taxon>Ecdysozoa</taxon>
        <taxon>Arthropoda</taxon>
        <taxon>Hexapoda</taxon>
        <taxon>Insecta</taxon>
        <taxon>Pterygota</taxon>
        <taxon>Neoptera</taxon>
        <taxon>Endopterygota</taxon>
        <taxon>Hymenoptera</taxon>
        <taxon>Tenthredinoidea</taxon>
        <taxon>Diprionidae</taxon>
        <taxon>Diprioninae</taxon>
        <taxon>Neodiprion</taxon>
    </lineage>
</organism>
<dbReference type="Pfam" id="PF02992">
    <property type="entry name" value="Transposase_21"/>
    <property type="match status" value="1"/>
</dbReference>
<protein>
    <submittedName>
        <fullName evidence="3 4">Uncharacterized protein LOC124292684</fullName>
    </submittedName>
    <submittedName>
        <fullName evidence="6 7">Uncharacterized protein LOC124293887</fullName>
    </submittedName>
</protein>
<feature type="compositionally biased region" description="Basic and acidic residues" evidence="1">
    <location>
        <begin position="152"/>
        <end position="161"/>
    </location>
</feature>
<feature type="region of interest" description="Disordered" evidence="1">
    <location>
        <begin position="39"/>
        <end position="98"/>
    </location>
</feature>
<dbReference type="PANTHER" id="PTHR46579">
    <property type="entry name" value="F5/8 TYPE C DOMAIN-CONTAINING PROTEIN-RELATED"/>
    <property type="match status" value="1"/>
</dbReference>
<proteinExistence type="predicted"/>
<evidence type="ECO:0000313" key="5">
    <source>
        <dbReference type="RefSeq" id="XP_046586007.1"/>
    </source>
</evidence>
<feature type="compositionally biased region" description="Acidic residues" evidence="1">
    <location>
        <begin position="118"/>
        <end position="128"/>
    </location>
</feature>
<evidence type="ECO:0000313" key="6">
    <source>
        <dbReference type="RefSeq" id="XP_046592697.1"/>
    </source>
</evidence>
<feature type="compositionally biased region" description="Acidic residues" evidence="1">
    <location>
        <begin position="142"/>
        <end position="151"/>
    </location>
</feature>
<accession>A0ABM3FDA6</accession>
<dbReference type="PANTHER" id="PTHR46579:SF1">
    <property type="entry name" value="F5_8 TYPE C DOMAIN-CONTAINING PROTEIN"/>
    <property type="match status" value="1"/>
</dbReference>
<keyword evidence="2" id="KW-1185">Reference proteome</keyword>
<evidence type="ECO:0000313" key="4">
    <source>
        <dbReference type="RefSeq" id="XP_046586006.1"/>
    </source>
</evidence>
<evidence type="ECO:0000313" key="7">
    <source>
        <dbReference type="RefSeq" id="XP_046592699.1"/>
    </source>
</evidence>
<dbReference type="Proteomes" id="UP000829291">
    <property type="component" value="Chromosome 1"/>
</dbReference>
<evidence type="ECO:0000313" key="2">
    <source>
        <dbReference type="Proteomes" id="UP000829291"/>
    </source>
</evidence>
<dbReference type="RefSeq" id="XP_046586006.1">
    <property type="nucleotide sequence ID" value="XM_046730050.1"/>
</dbReference>
<evidence type="ECO:0000256" key="1">
    <source>
        <dbReference type="SAM" id="MobiDB-lite"/>
    </source>
</evidence>